<evidence type="ECO:0000313" key="3">
    <source>
        <dbReference type="EMBL" id="RYQ09071.1"/>
    </source>
</evidence>
<dbReference type="Gene3D" id="2.60.40.10">
    <property type="entry name" value="Immunoglobulins"/>
    <property type="match status" value="1"/>
</dbReference>
<evidence type="ECO:0000313" key="4">
    <source>
        <dbReference type="Proteomes" id="UP000292568"/>
    </source>
</evidence>
<feature type="transmembrane region" description="Helical" evidence="1">
    <location>
        <begin position="566"/>
        <end position="586"/>
    </location>
</feature>
<feature type="domain" description="SpaA-like prealbumin fold" evidence="2">
    <location>
        <begin position="399"/>
        <end position="488"/>
    </location>
</feature>
<keyword evidence="1" id="KW-1133">Transmembrane helix</keyword>
<dbReference type="EMBL" id="RYUH01000013">
    <property type="protein sequence ID" value="RYQ09071.1"/>
    <property type="molecule type" value="Genomic_DNA"/>
</dbReference>
<dbReference type="Gene3D" id="2.60.40.740">
    <property type="match status" value="1"/>
</dbReference>
<dbReference type="InterPro" id="IPR041033">
    <property type="entry name" value="SpaA_PFL_dom_1"/>
</dbReference>
<keyword evidence="1" id="KW-0812">Transmembrane</keyword>
<dbReference type="Pfam" id="PF17802">
    <property type="entry name" value="SpaA"/>
    <property type="match status" value="1"/>
</dbReference>
<evidence type="ECO:0000259" key="2">
    <source>
        <dbReference type="Pfam" id="PF17802"/>
    </source>
</evidence>
<comment type="caution">
    <text evidence="3">The sequence shown here is derived from an EMBL/GenBank/DDBJ whole genome shotgun (WGS) entry which is preliminary data.</text>
</comment>
<reference evidence="3 4" key="1">
    <citation type="submission" date="2018-12" db="EMBL/GenBank/DDBJ databases">
        <title>Unveiling genomic diversity among members of the Bifidobacterium pseudolongum species, a widely distributed gut commensal of the animal kingdom.</title>
        <authorList>
            <person name="Lugli G.A."/>
            <person name="Duranti S."/>
            <person name="Albert K."/>
            <person name="Mancabelli L."/>
            <person name="Napoli S."/>
            <person name="Viappiani A."/>
            <person name="Anzalone R."/>
            <person name="Longhi G."/>
            <person name="Milani C."/>
            <person name="Turroni F."/>
            <person name="Alessandri G."/>
            <person name="Sela D.A."/>
            <person name="Van Sinderen D."/>
            <person name="Ventura M."/>
        </authorList>
    </citation>
    <scope>NUCLEOTIDE SEQUENCE [LARGE SCALE GENOMIC DNA]</scope>
    <source>
        <strain evidence="3 4">2093B</strain>
    </source>
</reference>
<name>A0A4Q4ZZB7_9BIFI</name>
<dbReference type="InterPro" id="IPR013783">
    <property type="entry name" value="Ig-like_fold"/>
</dbReference>
<dbReference type="GO" id="GO:0005975">
    <property type="term" value="P:carbohydrate metabolic process"/>
    <property type="evidence" value="ECO:0007669"/>
    <property type="project" value="UniProtKB-ARBA"/>
</dbReference>
<keyword evidence="1" id="KW-0472">Membrane</keyword>
<evidence type="ECO:0000256" key="1">
    <source>
        <dbReference type="SAM" id="Phobius"/>
    </source>
</evidence>
<protein>
    <submittedName>
        <fullName evidence="3">Fimbrial subunit FimA</fullName>
    </submittedName>
</protein>
<dbReference type="AlphaFoldDB" id="A0A4Q4ZZB7"/>
<sequence length="590" mass="63032">MVFPAQAAEVSNDGITIIAPTASDDNNLVPATVNGRTFTAYKLADYRDVVVHDGSVTSYDLTPADGITNDELDAWIKAAAVKGETVDPSLAGVLNPNGTFKDAAENMTPLQFIAKYMYGTGTDRYGNAQADNALMRAFATAAKADLKNAANVRTVTATGENNAVSLDTQEAGPGMYLIVETTQQMPQGELISRAMVVGTAMESEPGGKYYDTVTDGTNTFTLGQIHLKAEKVEPTKEIKGDDQLVRIGSQRTFVITANVPDYTQYPDWTDQQYAISDNPTDNITIKDTQGNIDGLKVTASDDTPLAAGTEPQNYTVDLKSDTADPNDFSISLNDPTQWSGKTITVEYRGTIQNLDQDLTNNTATVDFSNNPDVSTSHSTISTTKNVYVAQIPLDKIKFNDASTKLSGATFSVKQGGKPVTFTKTTPNGKTLYTVDPRGKEQSITADSVDIAGLGADSSQPTTYTFTETKAPTGYILGAKPVSFTLTVTPTFDKTSNKNLTAVTYKIDSQDHANFIDLSDASVREGTAVDATKLANNTTKVVGGQIHVENTTSENDFAKTGGEITRVLIAVGVLAVLGAGFMIAARLRRRN</sequence>
<accession>A0A4Q4ZZB7</accession>
<proteinExistence type="predicted"/>
<dbReference type="Proteomes" id="UP000292568">
    <property type="component" value="Unassembled WGS sequence"/>
</dbReference>
<organism evidence="3 4">
    <name type="scientific">Bifidobacterium pseudolongum subsp. globosum</name>
    <dbReference type="NCBI Taxonomy" id="1690"/>
    <lineage>
        <taxon>Bacteria</taxon>
        <taxon>Bacillati</taxon>
        <taxon>Actinomycetota</taxon>
        <taxon>Actinomycetes</taxon>
        <taxon>Bifidobacteriales</taxon>
        <taxon>Bifidobacteriaceae</taxon>
        <taxon>Bifidobacterium</taxon>
    </lineage>
</organism>
<gene>
    <name evidence="3" type="ORF">PG2093B_1355</name>
</gene>